<dbReference type="GO" id="GO:0022857">
    <property type="term" value="F:transmembrane transporter activity"/>
    <property type="evidence" value="ECO:0007669"/>
    <property type="project" value="TreeGrafter"/>
</dbReference>
<feature type="transmembrane region" description="Helical" evidence="6">
    <location>
        <begin position="368"/>
        <end position="389"/>
    </location>
</feature>
<feature type="domain" description="MacB-like periplasmic core" evidence="8">
    <location>
        <begin position="421"/>
        <end position="628"/>
    </location>
</feature>
<gene>
    <name evidence="9" type="ORF">J2I47_04655</name>
</gene>
<evidence type="ECO:0000256" key="3">
    <source>
        <dbReference type="ARBA" id="ARBA00022692"/>
    </source>
</evidence>
<keyword evidence="3 6" id="KW-0812">Transmembrane</keyword>
<keyword evidence="10" id="KW-1185">Reference proteome</keyword>
<name>A0A939K461_9BACT</name>
<dbReference type="AlphaFoldDB" id="A0A939K461"/>
<evidence type="ECO:0000259" key="8">
    <source>
        <dbReference type="Pfam" id="PF12704"/>
    </source>
</evidence>
<feature type="transmembrane region" description="Helical" evidence="6">
    <location>
        <begin position="269"/>
        <end position="290"/>
    </location>
</feature>
<comment type="caution">
    <text evidence="9">The sequence shown here is derived from an EMBL/GenBank/DDBJ whole genome shotgun (WGS) entry which is preliminary data.</text>
</comment>
<reference evidence="9" key="1">
    <citation type="submission" date="2021-03" db="EMBL/GenBank/DDBJ databases">
        <title>Fibrella sp. HMF5335 genome sequencing and assembly.</title>
        <authorList>
            <person name="Kang H."/>
            <person name="Kim H."/>
            <person name="Bae S."/>
            <person name="Joh K."/>
        </authorList>
    </citation>
    <scope>NUCLEOTIDE SEQUENCE</scope>
    <source>
        <strain evidence="9">HMF5335</strain>
    </source>
</reference>
<dbReference type="Pfam" id="PF12704">
    <property type="entry name" value="MacB_PCD"/>
    <property type="match status" value="2"/>
</dbReference>
<evidence type="ECO:0000259" key="7">
    <source>
        <dbReference type="Pfam" id="PF02687"/>
    </source>
</evidence>
<dbReference type="RefSeq" id="WP_207363394.1">
    <property type="nucleotide sequence ID" value="NZ_JAFMYV010000002.1"/>
</dbReference>
<comment type="subcellular location">
    <subcellularLocation>
        <location evidence="1">Cell membrane</location>
        <topology evidence="1">Multi-pass membrane protein</topology>
    </subcellularLocation>
</comment>
<evidence type="ECO:0000256" key="4">
    <source>
        <dbReference type="ARBA" id="ARBA00022989"/>
    </source>
</evidence>
<dbReference type="Pfam" id="PF02687">
    <property type="entry name" value="FtsX"/>
    <property type="match status" value="2"/>
</dbReference>
<evidence type="ECO:0000313" key="10">
    <source>
        <dbReference type="Proteomes" id="UP000664034"/>
    </source>
</evidence>
<evidence type="ECO:0000256" key="5">
    <source>
        <dbReference type="ARBA" id="ARBA00023136"/>
    </source>
</evidence>
<dbReference type="EMBL" id="JAFMYV010000002">
    <property type="protein sequence ID" value="MBO0935831.1"/>
    <property type="molecule type" value="Genomic_DNA"/>
</dbReference>
<dbReference type="InterPro" id="IPR025857">
    <property type="entry name" value="MacB_PCD"/>
</dbReference>
<keyword evidence="2" id="KW-1003">Cell membrane</keyword>
<feature type="domain" description="ABC3 transporter permease C-terminal" evidence="7">
    <location>
        <begin position="674"/>
        <end position="783"/>
    </location>
</feature>
<dbReference type="Proteomes" id="UP000664034">
    <property type="component" value="Unassembled WGS sequence"/>
</dbReference>
<evidence type="ECO:0000256" key="6">
    <source>
        <dbReference type="SAM" id="Phobius"/>
    </source>
</evidence>
<feature type="transmembrane region" description="Helical" evidence="6">
    <location>
        <begin position="20"/>
        <end position="42"/>
    </location>
</feature>
<evidence type="ECO:0000313" key="9">
    <source>
        <dbReference type="EMBL" id="MBO0935831.1"/>
    </source>
</evidence>
<evidence type="ECO:0000256" key="2">
    <source>
        <dbReference type="ARBA" id="ARBA00022475"/>
    </source>
</evidence>
<feature type="transmembrane region" description="Helical" evidence="6">
    <location>
        <begin position="671"/>
        <end position="690"/>
    </location>
</feature>
<feature type="domain" description="MacB-like periplasmic core" evidence="8">
    <location>
        <begin position="20"/>
        <end position="231"/>
    </location>
</feature>
<feature type="transmembrane region" description="Helical" evidence="6">
    <location>
        <begin position="726"/>
        <end position="742"/>
    </location>
</feature>
<dbReference type="PANTHER" id="PTHR30572">
    <property type="entry name" value="MEMBRANE COMPONENT OF TRANSPORTER-RELATED"/>
    <property type="match status" value="1"/>
</dbReference>
<proteinExistence type="predicted"/>
<sequence>MVSNYLIIAWRKAKNHSLATLINVVGLTVGLTCCVLITAYVLDDLAYDRFHKQADRIVLFQQFENSPTSGGKFATDLKNRFTAIKDAVRLTKVKPLVSRQQTAFYESNFWFADSSVFGVFTLPLLEGNERTALAEQYGVVLSETMARKYFGSTNIIGQQLRYNNKTNLHVTGVFQDLPPNSHLKVDFLASYANANELVGNDVTTNYWGGGETWTYLLLAPGTTPANLQGQFPAYLKQLGDPNSGVWKLNLIPLPDIYLRTNLVATNRLIYVYVFIIVALLILGLACFNYVNLATAQATQRAKEVGVRKVLGSSFGQLWRQFLGETAILLFVATLLALVLVIIALPAFNTLADKQMAISSLFSGTRLAWLLAGIVTVALLAGSYPAFVLSSFKPVAVLKGYGSPTGGRSWLRQSLVVGQFAVSVAMIVATLLVYNQLQFIRNRDLGYQREQVLTMDLRDGSDQNKELFTQQVSALPGVEAATRAFGLPGSNAVRGEKLVSDYVPKGAQTGGISRLTVDGNYLKTFGIKLLEGRNIDQNRPADRGVFLVNRAAMKFFGWKSIVGKMTGYYTYAYDPAQPGTYKEVPQRGEVVGVVEDYNYANLKQTVAPLLITLNDGWEGQLAIRLRKGSIPATIPQLEQRWHTLFPEKPFVYEFLDDTFNRTYQAEARTGQVFGLFALLAVIISCLGLFGLATFTAEQRTKEIGVRKVLGASVGSIVTLLSKDFLKLVVIAIVIASPIAWWAMDKWLQDFAYKISIEWWVFALAGLLAIGVALLTVGFQSVRAALLSPVNSLRNE</sequence>
<feature type="transmembrane region" description="Helical" evidence="6">
    <location>
        <begin position="757"/>
        <end position="777"/>
    </location>
</feature>
<accession>A0A939K461</accession>
<dbReference type="InterPro" id="IPR003838">
    <property type="entry name" value="ABC3_permease_C"/>
</dbReference>
<organism evidence="9 10">
    <name type="scientific">Fibrella rubiginis</name>
    <dbReference type="NCBI Taxonomy" id="2817060"/>
    <lineage>
        <taxon>Bacteria</taxon>
        <taxon>Pseudomonadati</taxon>
        <taxon>Bacteroidota</taxon>
        <taxon>Cytophagia</taxon>
        <taxon>Cytophagales</taxon>
        <taxon>Spirosomataceae</taxon>
        <taxon>Fibrella</taxon>
    </lineage>
</organism>
<keyword evidence="5 6" id="KW-0472">Membrane</keyword>
<protein>
    <submittedName>
        <fullName evidence="9">ABC transporter permease</fullName>
    </submittedName>
</protein>
<feature type="domain" description="ABC3 transporter permease C-terminal" evidence="7">
    <location>
        <begin position="275"/>
        <end position="390"/>
    </location>
</feature>
<feature type="transmembrane region" description="Helical" evidence="6">
    <location>
        <begin position="409"/>
        <end position="433"/>
    </location>
</feature>
<dbReference type="PANTHER" id="PTHR30572:SF18">
    <property type="entry name" value="ABC-TYPE MACROLIDE FAMILY EXPORT SYSTEM PERMEASE COMPONENT 2"/>
    <property type="match status" value="1"/>
</dbReference>
<evidence type="ECO:0000256" key="1">
    <source>
        <dbReference type="ARBA" id="ARBA00004651"/>
    </source>
</evidence>
<feature type="transmembrane region" description="Helical" evidence="6">
    <location>
        <begin position="326"/>
        <end position="347"/>
    </location>
</feature>
<keyword evidence="4 6" id="KW-1133">Transmembrane helix</keyword>
<dbReference type="InterPro" id="IPR050250">
    <property type="entry name" value="Macrolide_Exporter_MacB"/>
</dbReference>
<dbReference type="GO" id="GO:0005886">
    <property type="term" value="C:plasma membrane"/>
    <property type="evidence" value="ECO:0007669"/>
    <property type="project" value="UniProtKB-SubCell"/>
</dbReference>